<dbReference type="AlphaFoldDB" id="A0A016S3A7"/>
<accession>A0A016S3A7</accession>
<keyword evidence="2" id="KW-1185">Reference proteome</keyword>
<organism evidence="1 2">
    <name type="scientific">Ancylostoma ceylanicum</name>
    <dbReference type="NCBI Taxonomy" id="53326"/>
    <lineage>
        <taxon>Eukaryota</taxon>
        <taxon>Metazoa</taxon>
        <taxon>Ecdysozoa</taxon>
        <taxon>Nematoda</taxon>
        <taxon>Chromadorea</taxon>
        <taxon>Rhabditida</taxon>
        <taxon>Rhabditina</taxon>
        <taxon>Rhabditomorpha</taxon>
        <taxon>Strongyloidea</taxon>
        <taxon>Ancylostomatidae</taxon>
        <taxon>Ancylostomatinae</taxon>
        <taxon>Ancylostoma</taxon>
    </lineage>
</organism>
<reference evidence="2" key="1">
    <citation type="journal article" date="2015" name="Nat. Genet.">
        <title>The genome and transcriptome of the zoonotic hookworm Ancylostoma ceylanicum identify infection-specific gene families.</title>
        <authorList>
            <person name="Schwarz E.M."/>
            <person name="Hu Y."/>
            <person name="Antoshechkin I."/>
            <person name="Miller M.M."/>
            <person name="Sternberg P.W."/>
            <person name="Aroian R.V."/>
        </authorList>
    </citation>
    <scope>NUCLEOTIDE SEQUENCE</scope>
    <source>
        <strain evidence="2">HY135</strain>
    </source>
</reference>
<protein>
    <submittedName>
        <fullName evidence="1">Uncharacterized protein</fullName>
    </submittedName>
</protein>
<sequence length="82" mass="8684">MAVDKGRNRGAAFLGRDTGALQAGSGCLLLPAAENSSTTPQQTIRVSIQSLCVSVQELRTAVPSLVYGRLEFLVDMGFAEKN</sequence>
<name>A0A016S3A7_9BILA</name>
<gene>
    <name evidence="1" type="primary">Acey_s0304.g1915</name>
    <name evidence="1" type="ORF">Y032_0304g1915</name>
</gene>
<dbReference type="Proteomes" id="UP000024635">
    <property type="component" value="Unassembled WGS sequence"/>
</dbReference>
<evidence type="ECO:0000313" key="2">
    <source>
        <dbReference type="Proteomes" id="UP000024635"/>
    </source>
</evidence>
<comment type="caution">
    <text evidence="1">The sequence shown here is derived from an EMBL/GenBank/DDBJ whole genome shotgun (WGS) entry which is preliminary data.</text>
</comment>
<dbReference type="EMBL" id="JARK01001640">
    <property type="protein sequence ID" value="EYB85103.1"/>
    <property type="molecule type" value="Genomic_DNA"/>
</dbReference>
<evidence type="ECO:0000313" key="1">
    <source>
        <dbReference type="EMBL" id="EYB85103.1"/>
    </source>
</evidence>
<proteinExistence type="predicted"/>